<keyword evidence="1" id="KW-0812">Transmembrane</keyword>
<dbReference type="AlphaFoldDB" id="A0A1D8G6S9"/>
<accession>A0A1D8G6S9</accession>
<dbReference type="STRING" id="285473.A4G23_04032"/>
<evidence type="ECO:0000313" key="3">
    <source>
        <dbReference type="Proteomes" id="UP000095349"/>
    </source>
</evidence>
<evidence type="ECO:0000256" key="1">
    <source>
        <dbReference type="SAM" id="Phobius"/>
    </source>
</evidence>
<dbReference type="EMBL" id="CP017316">
    <property type="protein sequence ID" value="AOT61154.1"/>
    <property type="molecule type" value="Genomic_DNA"/>
</dbReference>
<protein>
    <submittedName>
        <fullName evidence="2">Uncharacterized protein</fullName>
    </submittedName>
</protein>
<gene>
    <name evidence="2" type="ORF">A4G23_04032</name>
</gene>
<reference evidence="2 3" key="1">
    <citation type="submission" date="2016-09" db="EMBL/GenBank/DDBJ databases">
        <title>Streptomyces rubrolavendulae MJM4426 Genome sequencing and assembly.</title>
        <authorList>
            <person name="Kim J.-G."/>
        </authorList>
    </citation>
    <scope>NUCLEOTIDE SEQUENCE [LARGE SCALE GENOMIC DNA]</scope>
    <source>
        <strain evidence="2 3">MJM4426</strain>
    </source>
</reference>
<evidence type="ECO:0000313" key="2">
    <source>
        <dbReference type="EMBL" id="AOT61154.1"/>
    </source>
</evidence>
<dbReference type="PATRIC" id="fig|285473.5.peg.4232"/>
<dbReference type="KEGG" id="srn:A4G23_04032"/>
<feature type="transmembrane region" description="Helical" evidence="1">
    <location>
        <begin position="123"/>
        <end position="145"/>
    </location>
</feature>
<dbReference type="RefSeq" id="WP_069978070.1">
    <property type="nucleotide sequence ID" value="NZ_CP017316.1"/>
</dbReference>
<name>A0A1D8G6S9_9ACTN</name>
<sequence length="159" mass="16480">MTETVPRAPRPLTDSALFVLWWAWAWQSSGATARGTTLTDQLTHGTPWWWWVILAGLLCGAPMLARAPGAGVARAVRRLTGGAGAPAAVAATLAALVAPALVLGVGFGAVVSALPLAERWDGFLHVAVAPPALAVYAAGCAAVLLRRRGDRGERAAARR</sequence>
<feature type="transmembrane region" description="Helical" evidence="1">
    <location>
        <begin position="49"/>
        <end position="67"/>
    </location>
</feature>
<dbReference type="OrthoDB" id="4332411at2"/>
<keyword evidence="3" id="KW-1185">Reference proteome</keyword>
<keyword evidence="1" id="KW-0472">Membrane</keyword>
<organism evidence="2 3">
    <name type="scientific">Streptomyces rubrolavendulae</name>
    <dbReference type="NCBI Taxonomy" id="285473"/>
    <lineage>
        <taxon>Bacteria</taxon>
        <taxon>Bacillati</taxon>
        <taxon>Actinomycetota</taxon>
        <taxon>Actinomycetes</taxon>
        <taxon>Kitasatosporales</taxon>
        <taxon>Streptomycetaceae</taxon>
        <taxon>Streptomyces</taxon>
    </lineage>
</organism>
<keyword evidence="1" id="KW-1133">Transmembrane helix</keyword>
<feature type="transmembrane region" description="Helical" evidence="1">
    <location>
        <begin position="88"/>
        <end position="111"/>
    </location>
</feature>
<dbReference type="GeneID" id="33064212"/>
<dbReference type="Proteomes" id="UP000095349">
    <property type="component" value="Chromosome"/>
</dbReference>
<proteinExistence type="predicted"/>